<evidence type="ECO:0000313" key="2">
    <source>
        <dbReference type="Proteomes" id="UP000838756"/>
    </source>
</evidence>
<dbReference type="Pfam" id="PF02958">
    <property type="entry name" value="EcKL"/>
    <property type="match status" value="1"/>
</dbReference>
<gene>
    <name evidence="1" type="primary">jg5206</name>
    <name evidence="1" type="ORF">PAEG_LOCUS7512</name>
</gene>
<reference evidence="1" key="1">
    <citation type="submission" date="2022-03" db="EMBL/GenBank/DDBJ databases">
        <authorList>
            <person name="Lindestad O."/>
        </authorList>
    </citation>
    <scope>NUCLEOTIDE SEQUENCE</scope>
</reference>
<dbReference type="Proteomes" id="UP000838756">
    <property type="component" value="Unassembled WGS sequence"/>
</dbReference>
<keyword evidence="2" id="KW-1185">Reference proteome</keyword>
<dbReference type="PANTHER" id="PTHR11012:SF30">
    <property type="entry name" value="PROTEIN KINASE-LIKE DOMAIN-CONTAINING"/>
    <property type="match status" value="1"/>
</dbReference>
<dbReference type="OrthoDB" id="191037at2759"/>
<evidence type="ECO:0000313" key="1">
    <source>
        <dbReference type="EMBL" id="CAH2226853.1"/>
    </source>
</evidence>
<dbReference type="AlphaFoldDB" id="A0A8S4QZ31"/>
<dbReference type="EMBL" id="CAKXAJ010022113">
    <property type="protein sequence ID" value="CAH2226853.1"/>
    <property type="molecule type" value="Genomic_DNA"/>
</dbReference>
<dbReference type="SUPFAM" id="SSF56112">
    <property type="entry name" value="Protein kinase-like (PK-like)"/>
    <property type="match status" value="1"/>
</dbReference>
<protein>
    <submittedName>
        <fullName evidence="1">Jg5206 protein</fullName>
    </submittedName>
</protein>
<organism evidence="1 2">
    <name type="scientific">Pararge aegeria aegeria</name>
    <dbReference type="NCBI Taxonomy" id="348720"/>
    <lineage>
        <taxon>Eukaryota</taxon>
        <taxon>Metazoa</taxon>
        <taxon>Ecdysozoa</taxon>
        <taxon>Arthropoda</taxon>
        <taxon>Hexapoda</taxon>
        <taxon>Insecta</taxon>
        <taxon>Pterygota</taxon>
        <taxon>Neoptera</taxon>
        <taxon>Endopterygota</taxon>
        <taxon>Lepidoptera</taxon>
        <taxon>Glossata</taxon>
        <taxon>Ditrysia</taxon>
        <taxon>Papilionoidea</taxon>
        <taxon>Nymphalidae</taxon>
        <taxon>Satyrinae</taxon>
        <taxon>Satyrini</taxon>
        <taxon>Parargina</taxon>
        <taxon>Pararge</taxon>
    </lineage>
</organism>
<proteinExistence type="predicted"/>
<dbReference type="PANTHER" id="PTHR11012">
    <property type="entry name" value="PROTEIN KINASE-LIKE DOMAIN-CONTAINING"/>
    <property type="match status" value="1"/>
</dbReference>
<feature type="non-terminal residue" evidence="1">
    <location>
        <position position="1"/>
    </location>
</feature>
<accession>A0A8S4QZ31</accession>
<dbReference type="InterPro" id="IPR011009">
    <property type="entry name" value="Kinase-like_dom_sf"/>
</dbReference>
<name>A0A8S4QZ31_9NEOP</name>
<comment type="caution">
    <text evidence="1">The sequence shown here is derived from an EMBL/GenBank/DDBJ whole genome shotgun (WGS) entry which is preliminary data.</text>
</comment>
<sequence>NDEDSEVILIDFQAPFYGSPVTDLLYFIYTGTDGKFRKAHMNNLRDLYHTELTKMLEYFDFDINDVYPKKVYEKDFEDSLDFGLMVALYLSPFVFTAENYFPDFSKDTIEDISYTMDDRYEERITEIVEEYLQWGIL</sequence>
<dbReference type="InterPro" id="IPR004119">
    <property type="entry name" value="EcKL"/>
</dbReference>